<comment type="caution">
    <text evidence="2">The sequence shown here is derived from an EMBL/GenBank/DDBJ whole genome shotgun (WGS) entry which is preliminary data.</text>
</comment>
<dbReference type="RefSeq" id="WP_345737042.1">
    <property type="nucleotide sequence ID" value="NZ_BAABIA010000005.1"/>
</dbReference>
<reference evidence="3" key="1">
    <citation type="journal article" date="2019" name="Int. J. Syst. Evol. Microbiol.">
        <title>The Global Catalogue of Microorganisms (GCM) 10K type strain sequencing project: providing services to taxonomists for standard genome sequencing and annotation.</title>
        <authorList>
            <consortium name="The Broad Institute Genomics Platform"/>
            <consortium name="The Broad Institute Genome Sequencing Center for Infectious Disease"/>
            <person name="Wu L."/>
            <person name="Ma J."/>
        </authorList>
    </citation>
    <scope>NUCLEOTIDE SEQUENCE [LARGE SCALE GENOMIC DNA]</scope>
    <source>
        <strain evidence="3">JCM 18053</strain>
    </source>
</reference>
<feature type="region of interest" description="Disordered" evidence="1">
    <location>
        <begin position="322"/>
        <end position="363"/>
    </location>
</feature>
<evidence type="ECO:0000313" key="3">
    <source>
        <dbReference type="Proteomes" id="UP001499852"/>
    </source>
</evidence>
<feature type="compositionally biased region" description="Acidic residues" evidence="1">
    <location>
        <begin position="342"/>
        <end position="363"/>
    </location>
</feature>
<name>A0ABP9PA86_9BACT</name>
<proteinExistence type="predicted"/>
<organism evidence="2 3">
    <name type="scientific">Prosthecobacter algae</name>
    <dbReference type="NCBI Taxonomy" id="1144682"/>
    <lineage>
        <taxon>Bacteria</taxon>
        <taxon>Pseudomonadati</taxon>
        <taxon>Verrucomicrobiota</taxon>
        <taxon>Verrucomicrobiia</taxon>
        <taxon>Verrucomicrobiales</taxon>
        <taxon>Verrucomicrobiaceae</taxon>
        <taxon>Prosthecobacter</taxon>
    </lineage>
</organism>
<accession>A0ABP9PA86</accession>
<dbReference type="Proteomes" id="UP001499852">
    <property type="component" value="Unassembled WGS sequence"/>
</dbReference>
<sequence length="363" mass="40365">MSLFAPKVTFVWSSNEEGLAIRLGTSKLWKKAQLLKAPQDVQRGYRRMQTLAECGEAEIRVVDDGIFISTCDAVRLDESTRELFHLPMRWQGGMRLKTESTPSLPGFIARLGLVDALIDVVWNWRLRGPILEIGDTHYLPSAAQFAALAAFKQWQDCPIKDEIANLSLLASLTEAHEEGCLIDLETYREQGMKIVRADEIAVNATEDPATGDLILCPLPKGNFPEVTVDEMDQRLAQLDGESPRKVIRVGKCIILLDDQQTSVARAVKARLRVPRNAREEFVKNSALWLSDNIFPDVPIEFSPRVTGIGEWKGGYMGAVNGEPEDWFGAKPEHSKAKSDPISAEDETDIDYDSEAEDEPASPG</sequence>
<keyword evidence="3" id="KW-1185">Reference proteome</keyword>
<gene>
    <name evidence="2" type="ORF">GCM10023213_28510</name>
</gene>
<evidence type="ECO:0000313" key="2">
    <source>
        <dbReference type="EMBL" id="GAA5142483.1"/>
    </source>
</evidence>
<evidence type="ECO:0000256" key="1">
    <source>
        <dbReference type="SAM" id="MobiDB-lite"/>
    </source>
</evidence>
<dbReference type="EMBL" id="BAABIA010000005">
    <property type="protein sequence ID" value="GAA5142483.1"/>
    <property type="molecule type" value="Genomic_DNA"/>
</dbReference>
<protein>
    <submittedName>
        <fullName evidence="2">Uncharacterized protein</fullName>
    </submittedName>
</protein>